<evidence type="ECO:0000313" key="1">
    <source>
        <dbReference type="EMBL" id="MXO75913.1"/>
    </source>
</evidence>
<sequence>MNMHATIAAVRGPTATSLWDDAMSAYQSARSDFERFDTVVWQPLADELDRISPRPDLWFEVVAQSGQKARYQVPANDLHAWDDHISAVFRTKAAEVRQAWLDHKGAQERLGYDAASDEVERLCNVMCDRERDLLLMPATDRSALLWKLERLFGSEVRSEKEFCDSWCPEWINAVMHDAGRLLYDDEAGHIVPAQALAA</sequence>
<organism evidence="1 2">
    <name type="scientific">Tsuneonella aeria</name>
    <dbReference type="NCBI Taxonomy" id="1837929"/>
    <lineage>
        <taxon>Bacteria</taxon>
        <taxon>Pseudomonadati</taxon>
        <taxon>Pseudomonadota</taxon>
        <taxon>Alphaproteobacteria</taxon>
        <taxon>Sphingomonadales</taxon>
        <taxon>Erythrobacteraceae</taxon>
        <taxon>Tsuneonella</taxon>
    </lineage>
</organism>
<dbReference type="OrthoDB" id="7586321at2"/>
<protein>
    <submittedName>
        <fullName evidence="1">Uncharacterized protein</fullName>
    </submittedName>
</protein>
<dbReference type="EMBL" id="WTZA01000002">
    <property type="protein sequence ID" value="MXO75913.1"/>
    <property type="molecule type" value="Genomic_DNA"/>
</dbReference>
<proteinExistence type="predicted"/>
<gene>
    <name evidence="1" type="ORF">GRI40_11875</name>
</gene>
<dbReference type="Proteomes" id="UP000439522">
    <property type="component" value="Unassembled WGS sequence"/>
</dbReference>
<name>A0A6I4TFM2_9SPHN</name>
<dbReference type="RefSeq" id="WP_160611767.1">
    <property type="nucleotide sequence ID" value="NZ_WTZA01000002.1"/>
</dbReference>
<accession>A0A6I4TFM2</accession>
<dbReference type="AlphaFoldDB" id="A0A6I4TFM2"/>
<evidence type="ECO:0000313" key="2">
    <source>
        <dbReference type="Proteomes" id="UP000439522"/>
    </source>
</evidence>
<comment type="caution">
    <text evidence="1">The sequence shown here is derived from an EMBL/GenBank/DDBJ whole genome shotgun (WGS) entry which is preliminary data.</text>
</comment>
<keyword evidence="2" id="KW-1185">Reference proteome</keyword>
<reference evidence="1 2" key="1">
    <citation type="submission" date="2019-12" db="EMBL/GenBank/DDBJ databases">
        <title>Genomic-based taxomic classification of the family Erythrobacteraceae.</title>
        <authorList>
            <person name="Xu L."/>
        </authorList>
    </citation>
    <scope>NUCLEOTIDE SEQUENCE [LARGE SCALE GENOMIC DNA]</scope>
    <source>
        <strain evidence="1 2">100921-2</strain>
    </source>
</reference>